<dbReference type="Proteomes" id="UP001162992">
    <property type="component" value="Chromosome 14"/>
</dbReference>
<evidence type="ECO:0000313" key="1">
    <source>
        <dbReference type="EMBL" id="KAJ7531934.1"/>
    </source>
</evidence>
<name>A0ACC2BQA0_DIPCM</name>
<proteinExistence type="predicted"/>
<accession>A0ACC2BQA0</accession>
<protein>
    <submittedName>
        <fullName evidence="1">Uncharacterized protein</fullName>
    </submittedName>
</protein>
<organism evidence="1 2">
    <name type="scientific">Diphasiastrum complanatum</name>
    <name type="common">Issler's clubmoss</name>
    <name type="synonym">Lycopodium complanatum</name>
    <dbReference type="NCBI Taxonomy" id="34168"/>
    <lineage>
        <taxon>Eukaryota</taxon>
        <taxon>Viridiplantae</taxon>
        <taxon>Streptophyta</taxon>
        <taxon>Embryophyta</taxon>
        <taxon>Tracheophyta</taxon>
        <taxon>Lycopodiopsida</taxon>
        <taxon>Lycopodiales</taxon>
        <taxon>Lycopodiaceae</taxon>
        <taxon>Lycopodioideae</taxon>
        <taxon>Diphasiastrum</taxon>
    </lineage>
</organism>
<gene>
    <name evidence="1" type="ORF">O6H91_14G065100</name>
</gene>
<keyword evidence="2" id="KW-1185">Reference proteome</keyword>
<evidence type="ECO:0000313" key="2">
    <source>
        <dbReference type="Proteomes" id="UP001162992"/>
    </source>
</evidence>
<comment type="caution">
    <text evidence="1">The sequence shown here is derived from an EMBL/GenBank/DDBJ whole genome shotgun (WGS) entry which is preliminary data.</text>
</comment>
<sequence length="812" mass="90791">MVSVNDCLEFSLSPHLALDTRADRNTQTFQSSVINFSMVPSKMPDSSIDYHGTPDCVSHPTKNGAPVEMPETILKTDGSLCMMEAFSQKHYADPTWPLKTTSPSLATQRTLSLHSQQMFDPPFHSMMSNKNIIEHISPKSHSESLQAKSKHEPPKLEDFLGGVSVEAHNNSHNDHSQQPNLETMYCSQGNASTYKHDHSQINNGSSYPDSSVRGITHSFYHQGLTNQSMPFEVHETYSREVEPEEDNNRTNFSSSRPMHAQNFLKDALEARADENLISDCSLQPSHFTASAANSSILAISELNTWLRQHHTAAEKAAKCPSKTSSENNPSKIANFQALAFSISSGSQSSSVAGGHIVTAASNSPAEQIRKKNTSKASGKKPSTKKSIDTFGQRTSIYRGVTRHRWTGRYEAHLWDNSCRKEGQTRKGRQVYLGGYDKEDKAARAYDLAALKYWGPTTTINFPLSTYEKELEEMKNLTRQEYVITLRRKSSGFSRGASIYRGVTRHHQQGRWQARIGRVAGNRDLYLGTFSTQEEAAEAYDMAAIKFRGISAVTNFDISRYDLKPICSSPSHVLMNYNSKRSKQIESCDPKNVEHTHLENYGNKLNRQSTYIIQTDVISNIPDQDSHITLPQQSHDIYQPIRSWDDPRQQQEQYRSLPFLADFPHSNHQNISHEQANMLPAVPRTLTRLDAFLPTDANDTTSSTEFFSSLTTTSLLKQSAFSVPGSSRGPSSTQTEDGSSYKKPPHDLIQDPNRSFLYLAQEPLAGSLKKPYDENMELGTGTPGSTVPSMHGRQFLSAESMPMFAIWNAGRPE</sequence>
<reference evidence="2" key="1">
    <citation type="journal article" date="2024" name="Proc. Natl. Acad. Sci. U.S.A.">
        <title>Extraordinary preservation of gene collinearity over three hundred million years revealed in homosporous lycophytes.</title>
        <authorList>
            <person name="Li C."/>
            <person name="Wickell D."/>
            <person name="Kuo L.Y."/>
            <person name="Chen X."/>
            <person name="Nie B."/>
            <person name="Liao X."/>
            <person name="Peng D."/>
            <person name="Ji J."/>
            <person name="Jenkins J."/>
            <person name="Williams M."/>
            <person name="Shu S."/>
            <person name="Plott C."/>
            <person name="Barry K."/>
            <person name="Rajasekar S."/>
            <person name="Grimwood J."/>
            <person name="Han X."/>
            <person name="Sun S."/>
            <person name="Hou Z."/>
            <person name="He W."/>
            <person name="Dai G."/>
            <person name="Sun C."/>
            <person name="Schmutz J."/>
            <person name="Leebens-Mack J.H."/>
            <person name="Li F.W."/>
            <person name="Wang L."/>
        </authorList>
    </citation>
    <scope>NUCLEOTIDE SEQUENCE [LARGE SCALE GENOMIC DNA]</scope>
    <source>
        <strain evidence="2">cv. PW_Plant_1</strain>
    </source>
</reference>
<dbReference type="EMBL" id="CM055105">
    <property type="protein sequence ID" value="KAJ7531934.1"/>
    <property type="molecule type" value="Genomic_DNA"/>
</dbReference>